<comment type="caution">
    <text evidence="1">The sequence shown here is derived from an EMBL/GenBank/DDBJ whole genome shotgun (WGS) entry which is preliminary data.</text>
</comment>
<dbReference type="EMBL" id="NJBN01000003">
    <property type="protein sequence ID" value="TKJ41187.1"/>
    <property type="molecule type" value="Genomic_DNA"/>
</dbReference>
<name>A0A532V2G8_UNCL8</name>
<proteinExistence type="predicted"/>
<dbReference type="AlphaFoldDB" id="A0A532V2G8"/>
<accession>A0A532V2G8</accession>
<gene>
    <name evidence="1" type="ORF">CEE37_05850</name>
</gene>
<dbReference type="Proteomes" id="UP000319619">
    <property type="component" value="Unassembled WGS sequence"/>
</dbReference>
<organism evidence="1 2">
    <name type="scientific">candidate division LCP-89 bacterium B3_LCP</name>
    <dbReference type="NCBI Taxonomy" id="2012998"/>
    <lineage>
        <taxon>Bacteria</taxon>
        <taxon>Pseudomonadati</taxon>
        <taxon>Bacteria division LCP-89</taxon>
    </lineage>
</organism>
<sequence>MAFRHRRSALKAIRQFCYRCLGKSWKSVAECEDRRCQLWPFRFGKLPKQEIAEQSKEFNQVIGRDK</sequence>
<reference evidence="1 2" key="1">
    <citation type="submission" date="2017-06" db="EMBL/GenBank/DDBJ databases">
        <title>Novel microbial phyla capable of carbon fixation and sulfur reduction in deep-sea sediments.</title>
        <authorList>
            <person name="Huang J."/>
            <person name="Baker B."/>
            <person name="Wang Y."/>
        </authorList>
    </citation>
    <scope>NUCLEOTIDE SEQUENCE [LARGE SCALE GENOMIC DNA]</scope>
    <source>
        <strain evidence="1">B3_LCP</strain>
    </source>
</reference>
<protein>
    <submittedName>
        <fullName evidence="1">Uncharacterized protein</fullName>
    </submittedName>
</protein>
<evidence type="ECO:0000313" key="1">
    <source>
        <dbReference type="EMBL" id="TKJ41187.1"/>
    </source>
</evidence>
<evidence type="ECO:0000313" key="2">
    <source>
        <dbReference type="Proteomes" id="UP000319619"/>
    </source>
</evidence>